<dbReference type="AlphaFoldDB" id="A0A0P0KTE8"/>
<accession>A0A0P0KTE8</accession>
<sequence length="40" mass="4585">MTYINININKNNKTGHPKAACIKEAPMHSLDTIELYLLRD</sequence>
<dbReference type="EMBL" id="KT428294">
    <property type="protein sequence ID" value="ALK44230.1"/>
    <property type="molecule type" value="Genomic_DNA"/>
</dbReference>
<evidence type="ECO:0000313" key="1">
    <source>
        <dbReference type="EMBL" id="ALK44230.1"/>
    </source>
</evidence>
<organism evidence="1">
    <name type="scientific">Colwellia sp. C1</name>
    <dbReference type="NCBI Taxonomy" id="1737566"/>
    <lineage>
        <taxon>Bacteria</taxon>
        <taxon>Pseudomonadati</taxon>
        <taxon>Pseudomonadota</taxon>
        <taxon>Gammaproteobacteria</taxon>
        <taxon>Alteromonadales</taxon>
        <taxon>Colwelliaceae</taxon>
        <taxon>Colwellia</taxon>
    </lineage>
</organism>
<protein>
    <submittedName>
        <fullName evidence="1">Uncharacterized protein</fullName>
    </submittedName>
</protein>
<proteinExistence type="predicted"/>
<name>A0A0P0KTE8_9GAMM</name>
<reference evidence="1" key="1">
    <citation type="submission" date="2015-08" db="EMBL/GenBank/DDBJ databases">
        <title>Partial sequence of psychrophilic Colwellia sp.</title>
        <authorList>
            <person name="Pankowski J.A."/>
            <person name="Leong J.S."/>
            <person name="Nano F.E."/>
        </authorList>
    </citation>
    <scope>NUCLEOTIDE SEQUENCE</scope>
    <source>
        <strain evidence="1">C1</strain>
    </source>
</reference>